<dbReference type="RefSeq" id="WP_035077986.1">
    <property type="nucleotide sequence ID" value="NZ_JMIH01000026.1"/>
</dbReference>
<name>A0A074KVI6_9BACT</name>
<keyword evidence="2" id="KW-1185">Reference proteome</keyword>
<dbReference type="Gene3D" id="1.10.30.50">
    <property type="match status" value="1"/>
</dbReference>
<accession>A0A074KVI6</accession>
<protein>
    <recommendedName>
        <fullName evidence="3">TIGR02646 family protein</fullName>
    </recommendedName>
</protein>
<evidence type="ECO:0000313" key="2">
    <source>
        <dbReference type="Proteomes" id="UP000027821"/>
    </source>
</evidence>
<comment type="caution">
    <text evidence="1">The sequence shown here is derived from an EMBL/GenBank/DDBJ whole genome shotgun (WGS) entry which is preliminary data.</text>
</comment>
<dbReference type="eggNOG" id="COG1403">
    <property type="taxonomic scope" value="Bacteria"/>
</dbReference>
<evidence type="ECO:0008006" key="3">
    <source>
        <dbReference type="Google" id="ProtNLM"/>
    </source>
</evidence>
<reference evidence="1 2" key="1">
    <citation type="submission" date="2014-04" db="EMBL/GenBank/DDBJ databases">
        <title>Characterization and application of a salt tolerant electro-active bacterium.</title>
        <authorList>
            <person name="Yang L."/>
            <person name="Wei S."/>
            <person name="Tay Q.X.M."/>
        </authorList>
    </citation>
    <scope>NUCLEOTIDE SEQUENCE [LARGE SCALE GENOMIC DNA]</scope>
    <source>
        <strain evidence="1 2">LY1</strain>
    </source>
</reference>
<dbReference type="EMBL" id="JMIH01000026">
    <property type="protein sequence ID" value="KEO72255.1"/>
    <property type="molecule type" value="Genomic_DNA"/>
</dbReference>
<dbReference type="Proteomes" id="UP000027821">
    <property type="component" value="Unassembled WGS sequence"/>
</dbReference>
<gene>
    <name evidence="1" type="ORF">EL17_18830</name>
</gene>
<organism evidence="1 2">
    <name type="scientific">Anditalea andensis</name>
    <dbReference type="NCBI Taxonomy" id="1048983"/>
    <lineage>
        <taxon>Bacteria</taxon>
        <taxon>Pseudomonadati</taxon>
        <taxon>Bacteroidota</taxon>
        <taxon>Cytophagia</taxon>
        <taxon>Cytophagales</taxon>
        <taxon>Cytophagaceae</taxon>
        <taxon>Anditalea</taxon>
    </lineage>
</organism>
<dbReference type="InterPro" id="IPR013467">
    <property type="entry name" value="HNH78-like"/>
</dbReference>
<dbReference type="STRING" id="1048983.EL17_18830"/>
<dbReference type="NCBIfam" id="TIGR02646">
    <property type="entry name" value="retron system putative HNH endonuclease"/>
    <property type="match status" value="1"/>
</dbReference>
<evidence type="ECO:0000313" key="1">
    <source>
        <dbReference type="EMBL" id="KEO72255.1"/>
    </source>
</evidence>
<dbReference type="AlphaFoldDB" id="A0A074KVI6"/>
<proteinExistence type="predicted"/>
<sequence>MKFIVKGNEPPEWKAYKETQGVDFDAIPALKEALLNEQGYLCCYCMNGIKEDNMKVEHYKPRSIYPALKMEYTNLFAACKGDFCTDKHCDTKKENTELSIHPADPKNNCERIIGYSSKGLLTYPDRYKTDIEETLNLNNSVLVSNRSAALHGALIALKKKGFKKADIQKLIIQYREKGSDGKFYPYCNTVLWLLNKKLSAN</sequence>
<dbReference type="OrthoDB" id="1340280at2"/>